<dbReference type="OrthoDB" id="3708786at2"/>
<dbReference type="RefSeq" id="WP_030429516.1">
    <property type="nucleotide sequence ID" value="NZ_JOEF01000007.1"/>
</dbReference>
<dbReference type="EMBL" id="LT629701">
    <property type="protein sequence ID" value="SDM70785.1"/>
    <property type="molecule type" value="Genomic_DNA"/>
</dbReference>
<proteinExistence type="predicted"/>
<accession>A0A1G9VG26</accession>
<sequence length="128" mass="14756">MPLVYLDKPPLPVPAALKLSDNADDYHDLPLAPQGELKVKNVLEVRELLPHQLSVLFALSIDTALPEDLPYVLTDWADFVRRLHDLEYQFTRLLIDEGWLERSDTEPRPRSHGGRMFVDGREVIWVDD</sequence>
<dbReference type="Proteomes" id="UP000183376">
    <property type="component" value="Chromosome I"/>
</dbReference>
<evidence type="ECO:0000313" key="1">
    <source>
        <dbReference type="EMBL" id="SDM70785.1"/>
    </source>
</evidence>
<dbReference type="AlphaFoldDB" id="A0A1G9VG26"/>
<protein>
    <submittedName>
        <fullName evidence="1">Uncharacterized protein</fullName>
    </submittedName>
</protein>
<name>A0A1G9VG26_ALLAB</name>
<gene>
    <name evidence="1" type="ORF">SAMN04489726_3003</name>
</gene>
<keyword evidence="2" id="KW-1185">Reference proteome</keyword>
<organism evidence="1 2">
    <name type="scientific">Allokutzneria albata</name>
    <name type="common">Kibdelosporangium albatum</name>
    <dbReference type="NCBI Taxonomy" id="211114"/>
    <lineage>
        <taxon>Bacteria</taxon>
        <taxon>Bacillati</taxon>
        <taxon>Actinomycetota</taxon>
        <taxon>Actinomycetes</taxon>
        <taxon>Pseudonocardiales</taxon>
        <taxon>Pseudonocardiaceae</taxon>
        <taxon>Allokutzneria</taxon>
    </lineage>
</organism>
<evidence type="ECO:0000313" key="2">
    <source>
        <dbReference type="Proteomes" id="UP000183376"/>
    </source>
</evidence>
<reference evidence="1 2" key="1">
    <citation type="submission" date="2016-10" db="EMBL/GenBank/DDBJ databases">
        <authorList>
            <person name="de Groot N.N."/>
        </authorList>
    </citation>
    <scope>NUCLEOTIDE SEQUENCE [LARGE SCALE GENOMIC DNA]</scope>
    <source>
        <strain evidence="1 2">DSM 44149</strain>
    </source>
</reference>